<proteinExistence type="predicted"/>
<evidence type="ECO:0000313" key="2">
    <source>
        <dbReference type="Proteomes" id="UP000552309"/>
    </source>
</evidence>
<accession>A0AB73H4N4</accession>
<protein>
    <submittedName>
        <fullName evidence="1">Phage head-tail adapter protein</fullName>
    </submittedName>
</protein>
<dbReference type="EMBL" id="JAARXV010000001">
    <property type="protein sequence ID" value="MBC2140744.1"/>
    <property type="molecule type" value="Genomic_DNA"/>
</dbReference>
<sequence length="101" mass="11748">MRSKRTAIILGYTTRIEVENGVWEDNIVEKKAKAQQQSIFQSRKEKAYLDGKPLTARFEIRGMIANDNLNYVLWRGNKYKVRGIYPSLDDHFSVIELGELI</sequence>
<reference evidence="1 2" key="1">
    <citation type="submission" date="2020-03" db="EMBL/GenBank/DDBJ databases">
        <title>Soil Listeria distribution.</title>
        <authorList>
            <person name="Liao J."/>
            <person name="Wiedmann M."/>
        </authorList>
    </citation>
    <scope>NUCLEOTIDE SEQUENCE [LARGE SCALE GENOMIC DNA]</scope>
    <source>
        <strain evidence="1 2">FSL L7-0297</strain>
    </source>
</reference>
<dbReference type="Proteomes" id="UP000552309">
    <property type="component" value="Unassembled WGS sequence"/>
</dbReference>
<organism evidence="1 2">
    <name type="scientific">Listeria innocua</name>
    <dbReference type="NCBI Taxonomy" id="1642"/>
    <lineage>
        <taxon>Bacteria</taxon>
        <taxon>Bacillati</taxon>
        <taxon>Bacillota</taxon>
        <taxon>Bacilli</taxon>
        <taxon>Bacillales</taxon>
        <taxon>Listeriaceae</taxon>
        <taxon>Listeria</taxon>
    </lineage>
</organism>
<evidence type="ECO:0000313" key="1">
    <source>
        <dbReference type="EMBL" id="MBC2140744.1"/>
    </source>
</evidence>
<gene>
    <name evidence="1" type="ORF">HCA89_00360</name>
</gene>
<dbReference type="RefSeq" id="WP_185542849.1">
    <property type="nucleotide sequence ID" value="NZ_JAARXV010000001.1"/>
</dbReference>
<name>A0AB73H4N4_LISIO</name>
<comment type="caution">
    <text evidence="1">The sequence shown here is derived from an EMBL/GenBank/DDBJ whole genome shotgun (WGS) entry which is preliminary data.</text>
</comment>
<dbReference type="AlphaFoldDB" id="A0AB73H4N4"/>